<keyword evidence="1" id="KW-0472">Membrane</keyword>
<accession>A0A1T1K1I4</accession>
<protein>
    <submittedName>
        <fullName evidence="3">Uncharacterized protein</fullName>
    </submittedName>
</protein>
<evidence type="ECO:0000313" key="2">
    <source>
        <dbReference type="EMBL" id="HAJ0998739.1"/>
    </source>
</evidence>
<dbReference type="EMBL" id="RYCF01000118">
    <property type="protein sequence ID" value="MQK26822.1"/>
    <property type="molecule type" value="Genomic_DNA"/>
</dbReference>
<evidence type="ECO:0000256" key="1">
    <source>
        <dbReference type="SAM" id="Phobius"/>
    </source>
</evidence>
<reference evidence="2" key="3">
    <citation type="submission" date="2019-09" db="EMBL/GenBank/DDBJ databases">
        <authorList>
            <consortium name="NCBI Pathogen Detection Project"/>
        </authorList>
    </citation>
    <scope>NUCLEOTIDE SEQUENCE</scope>
    <source>
        <strain evidence="2">EC00605</strain>
    </source>
</reference>
<organism evidence="3 4">
    <name type="scientific">Escherichia coli</name>
    <dbReference type="NCBI Taxonomy" id="562"/>
    <lineage>
        <taxon>Bacteria</taxon>
        <taxon>Pseudomonadati</taxon>
        <taxon>Pseudomonadota</taxon>
        <taxon>Gammaproteobacteria</taxon>
        <taxon>Enterobacterales</taxon>
        <taxon>Enterobacteriaceae</taxon>
        <taxon>Escherichia</taxon>
    </lineage>
</organism>
<keyword evidence="1" id="KW-1133">Transmembrane helix</keyword>
<name>A0A1T1K1I4_ECOLX</name>
<keyword evidence="1" id="KW-0812">Transmembrane</keyword>
<evidence type="ECO:0000313" key="4">
    <source>
        <dbReference type="Proteomes" id="UP000359125"/>
    </source>
</evidence>
<dbReference type="EMBL" id="DABGZR010000065">
    <property type="protein sequence ID" value="HAJ0998739.1"/>
    <property type="molecule type" value="Genomic_DNA"/>
</dbReference>
<evidence type="ECO:0000313" key="3">
    <source>
        <dbReference type="EMBL" id="MQK26822.1"/>
    </source>
</evidence>
<dbReference type="AlphaFoldDB" id="A0A1T1K1I4"/>
<feature type="transmembrane region" description="Helical" evidence="1">
    <location>
        <begin position="36"/>
        <end position="59"/>
    </location>
</feature>
<reference evidence="2" key="1">
    <citation type="journal article" date="2018" name="Genome Biol.">
        <title>SKESA: strategic k-mer extension for scrupulous assemblies.</title>
        <authorList>
            <person name="Souvorov A."/>
            <person name="Agarwala R."/>
            <person name="Lipman D.J."/>
        </authorList>
    </citation>
    <scope>NUCLEOTIDE SEQUENCE [LARGE SCALE GENOMIC DNA]</scope>
    <source>
        <strain evidence="2">EC00605</strain>
    </source>
</reference>
<proteinExistence type="predicted"/>
<dbReference type="Proteomes" id="UP000359125">
    <property type="component" value="Unassembled WGS sequence"/>
</dbReference>
<sequence>MCSSRFDEISLHNLSSADIFMIQVMYNATKRYDNNYHLYSLAVCTCVTSVTLCWLLSLACL</sequence>
<comment type="caution">
    <text evidence="3">The sequence shown here is derived from an EMBL/GenBank/DDBJ whole genome shotgun (WGS) entry which is preliminary data.</text>
</comment>
<reference evidence="3 4" key="2">
    <citation type="journal article" date="2019" name="Environ. Health Perspect.">
        <title>Inter-host Transmission of Carbapenemase-Producing Escherichia coli among Humans and Backyard Animals.</title>
        <authorList>
            <person name="Li J."/>
            <person name="Bi Z."/>
            <person name="Ma S."/>
            <person name="Chen B."/>
            <person name="Cai C."/>
            <person name="He J."/>
            <person name="Schwarz S."/>
            <person name="Sun C."/>
            <person name="Zhou Y."/>
            <person name="Yin J."/>
            <person name="Hulth A."/>
            <person name="Wang Y."/>
            <person name="Shen Z."/>
            <person name="Wang S."/>
            <person name="Wu C."/>
            <person name="Nilsson L.E."/>
            <person name="Walsh T.R."/>
            <person name="Borjesson S."/>
            <person name="Shen J."/>
            <person name="Sun Q."/>
            <person name="Wang Y."/>
        </authorList>
    </citation>
    <scope>NUCLEOTIDE SEQUENCE [LARGE SCALE GENOMIC DNA]</scope>
    <source>
        <strain evidence="3 4">A016f</strain>
    </source>
</reference>
<gene>
    <name evidence="3" type="ORF">EIZ93_21525</name>
    <name evidence="2" type="ORF">HL601_24795</name>
</gene>